<evidence type="ECO:0000256" key="1">
    <source>
        <dbReference type="SAM" id="SignalP"/>
    </source>
</evidence>
<feature type="chain" id="PRO_5045550509" evidence="1">
    <location>
        <begin position="30"/>
        <end position="140"/>
    </location>
</feature>
<dbReference type="RefSeq" id="WP_338685471.1">
    <property type="nucleotide sequence ID" value="NZ_AP024702.1"/>
</dbReference>
<dbReference type="EMBL" id="AP024702">
    <property type="protein sequence ID" value="BCX49034.1"/>
    <property type="molecule type" value="Genomic_DNA"/>
</dbReference>
<evidence type="ECO:0000313" key="3">
    <source>
        <dbReference type="Proteomes" id="UP001374893"/>
    </source>
</evidence>
<keyword evidence="1" id="KW-0732">Signal</keyword>
<feature type="signal peptide" evidence="1">
    <location>
        <begin position="1"/>
        <end position="29"/>
    </location>
</feature>
<keyword evidence="3" id="KW-1185">Reference proteome</keyword>
<sequence length="140" mass="14616">MKKLINNKLPALVASAVALLSLAAQGAHEANNKAAMDGEGTIATGKAIVNYVKGKDTWNASVLVKDLPEGVYFFVVRANTPGGIGEYQPVCMLESDGKGNASGSASQFDLGGFHEGLIVDMDGNVLISGFFERRGGNREG</sequence>
<evidence type="ECO:0000313" key="2">
    <source>
        <dbReference type="EMBL" id="BCX49034.1"/>
    </source>
</evidence>
<organism evidence="2 3">
    <name type="scientific">Haloferula helveola</name>
    <dbReference type="NCBI Taxonomy" id="490095"/>
    <lineage>
        <taxon>Bacteria</taxon>
        <taxon>Pseudomonadati</taxon>
        <taxon>Verrucomicrobiota</taxon>
        <taxon>Verrucomicrobiia</taxon>
        <taxon>Verrucomicrobiales</taxon>
        <taxon>Verrucomicrobiaceae</taxon>
        <taxon>Haloferula</taxon>
    </lineage>
</organism>
<accession>A0ABM7REN0</accession>
<protein>
    <submittedName>
        <fullName evidence="2">Uncharacterized protein</fullName>
    </submittedName>
</protein>
<gene>
    <name evidence="2" type="ORF">HAHE_29420</name>
</gene>
<proteinExistence type="predicted"/>
<dbReference type="Proteomes" id="UP001374893">
    <property type="component" value="Chromosome"/>
</dbReference>
<reference evidence="2 3" key="1">
    <citation type="submission" date="2021-06" db="EMBL/GenBank/DDBJ databases">
        <title>Complete genome of Haloferula helveola possessing various polysaccharide degrading enzymes.</title>
        <authorList>
            <person name="Takami H."/>
            <person name="Huang C."/>
            <person name="Hamasaki K."/>
        </authorList>
    </citation>
    <scope>NUCLEOTIDE SEQUENCE [LARGE SCALE GENOMIC DNA]</scope>
    <source>
        <strain evidence="2 3">CN-1</strain>
    </source>
</reference>
<name>A0ABM7REN0_9BACT</name>